<comment type="caution">
    <text evidence="3">The sequence shown here is derived from an EMBL/GenBank/DDBJ whole genome shotgun (WGS) entry which is preliminary data.</text>
</comment>
<keyword evidence="2" id="KW-0732">Signal</keyword>
<dbReference type="RefSeq" id="WP_304181553.1">
    <property type="nucleotide sequence ID" value="NZ_DRGM01000086.1"/>
</dbReference>
<evidence type="ECO:0000313" key="3">
    <source>
        <dbReference type="EMBL" id="HEA16437.1"/>
    </source>
</evidence>
<feature type="compositionally biased region" description="Basic and acidic residues" evidence="1">
    <location>
        <begin position="171"/>
        <end position="183"/>
    </location>
</feature>
<name>A0A7V1CY75_9GAMM</name>
<feature type="region of interest" description="Disordered" evidence="1">
    <location>
        <begin position="171"/>
        <end position="197"/>
    </location>
</feature>
<protein>
    <recommendedName>
        <fullName evidence="4">Alginate export domain-containing protein</fullName>
    </recommendedName>
</protein>
<feature type="chain" id="PRO_5031178443" description="Alginate export domain-containing protein" evidence="2">
    <location>
        <begin position="20"/>
        <end position="418"/>
    </location>
</feature>
<proteinExistence type="predicted"/>
<organism evidence="3">
    <name type="scientific">Pseudoalteromonas prydzensis</name>
    <dbReference type="NCBI Taxonomy" id="182141"/>
    <lineage>
        <taxon>Bacteria</taxon>
        <taxon>Pseudomonadati</taxon>
        <taxon>Pseudomonadota</taxon>
        <taxon>Gammaproteobacteria</taxon>
        <taxon>Alteromonadales</taxon>
        <taxon>Pseudoalteromonadaceae</taxon>
        <taxon>Pseudoalteromonas</taxon>
    </lineage>
</organism>
<feature type="signal peptide" evidence="2">
    <location>
        <begin position="1"/>
        <end position="19"/>
    </location>
</feature>
<gene>
    <name evidence="3" type="ORF">ENH88_08325</name>
</gene>
<sequence length="418" mass="47779">MSRLLMVIATTMMTGTAAADTFDYDASFRARHQQVNDQSLKNASATTLLARLEASLKATDALTFFAQYDHVWALDTDSYNSIAQFNDHAPIPDPPGGELNQFNLNWQFAANWSAKLGRQAISFDNERHIGSAAYWQNEQTFDAAALAYQNGFGWQFSYSYVDKVQRIYGDDSRTQLPRSDPRYQDNPIRPSSELGEHQHHSHLFNASQRVNANLKVSSFAYLLDNHSASQFSSDTLGVHFEGALKPNQFKYNYTVELAWQKEAANNPVNYQTWYLLTELGLQYQSHRIDVGYEYLGDDDGVGFQTSLGTNHKFLGWADVFSRYDELGGMRDIYVAYAGRKAKIRWKIVAHSFESLVTRQKLGDELDLELAWRYSRKWEFKLIAAYYRAREQADYNVINDTGMNNADISTWEVSAAYNF</sequence>
<dbReference type="AlphaFoldDB" id="A0A7V1CY75"/>
<evidence type="ECO:0008006" key="4">
    <source>
        <dbReference type="Google" id="ProtNLM"/>
    </source>
</evidence>
<dbReference type="EMBL" id="DRGM01000086">
    <property type="protein sequence ID" value="HEA16437.1"/>
    <property type="molecule type" value="Genomic_DNA"/>
</dbReference>
<evidence type="ECO:0000256" key="2">
    <source>
        <dbReference type="SAM" id="SignalP"/>
    </source>
</evidence>
<evidence type="ECO:0000256" key="1">
    <source>
        <dbReference type="SAM" id="MobiDB-lite"/>
    </source>
</evidence>
<accession>A0A7V1CY75</accession>
<dbReference type="Proteomes" id="UP000886188">
    <property type="component" value="Unassembled WGS sequence"/>
</dbReference>
<reference evidence="3" key="1">
    <citation type="journal article" date="2020" name="mSystems">
        <title>Genome- and Community-Level Interaction Insights into Carbon Utilization and Element Cycling Functions of Hydrothermarchaeota in Hydrothermal Sediment.</title>
        <authorList>
            <person name="Zhou Z."/>
            <person name="Liu Y."/>
            <person name="Xu W."/>
            <person name="Pan J."/>
            <person name="Luo Z.H."/>
            <person name="Li M."/>
        </authorList>
    </citation>
    <scope>NUCLEOTIDE SEQUENCE [LARGE SCALE GENOMIC DNA]</scope>
    <source>
        <strain evidence="3">HyVt-346</strain>
    </source>
</reference>